<gene>
    <name evidence="2" type="ORF">H310_12035</name>
</gene>
<dbReference type="RefSeq" id="XP_008877168.1">
    <property type="nucleotide sequence ID" value="XM_008878946.1"/>
</dbReference>
<dbReference type="VEuPathDB" id="FungiDB:H310_12035"/>
<accession>A0A024TLD5</accession>
<proteinExistence type="predicted"/>
<dbReference type="AlphaFoldDB" id="A0A024TLD5"/>
<dbReference type="GeneID" id="20089085"/>
<evidence type="ECO:0000313" key="2">
    <source>
        <dbReference type="EMBL" id="ETV94406.1"/>
    </source>
</evidence>
<protein>
    <submittedName>
        <fullName evidence="2">Uncharacterized protein</fullName>
    </submittedName>
</protein>
<dbReference type="EMBL" id="KI913986">
    <property type="protein sequence ID" value="ETV94406.1"/>
    <property type="molecule type" value="Genomic_DNA"/>
</dbReference>
<organism evidence="2">
    <name type="scientific">Aphanomyces invadans</name>
    <dbReference type="NCBI Taxonomy" id="157072"/>
    <lineage>
        <taxon>Eukaryota</taxon>
        <taxon>Sar</taxon>
        <taxon>Stramenopiles</taxon>
        <taxon>Oomycota</taxon>
        <taxon>Saprolegniomycetes</taxon>
        <taxon>Saprolegniales</taxon>
        <taxon>Verrucalvaceae</taxon>
        <taxon>Aphanomyces</taxon>
    </lineage>
</organism>
<sequence>MNPSKNGSMEKLGRGISLRSSPHRDVVVDATQEPPS</sequence>
<name>A0A024TLD5_9STRA</name>
<reference evidence="2" key="1">
    <citation type="submission" date="2013-12" db="EMBL/GenBank/DDBJ databases">
        <title>The Genome Sequence of Aphanomyces invadans NJM9701.</title>
        <authorList>
            <consortium name="The Broad Institute Genomics Platform"/>
            <person name="Russ C."/>
            <person name="Tyler B."/>
            <person name="van West P."/>
            <person name="Dieguez-Uribeondo J."/>
            <person name="Young S.K."/>
            <person name="Zeng Q."/>
            <person name="Gargeya S."/>
            <person name="Fitzgerald M."/>
            <person name="Abouelleil A."/>
            <person name="Alvarado L."/>
            <person name="Chapman S.B."/>
            <person name="Gainer-Dewar J."/>
            <person name="Goldberg J."/>
            <person name="Griggs A."/>
            <person name="Gujja S."/>
            <person name="Hansen M."/>
            <person name="Howarth C."/>
            <person name="Imamovic A."/>
            <person name="Ireland A."/>
            <person name="Larimer J."/>
            <person name="McCowan C."/>
            <person name="Murphy C."/>
            <person name="Pearson M."/>
            <person name="Poon T.W."/>
            <person name="Priest M."/>
            <person name="Roberts A."/>
            <person name="Saif S."/>
            <person name="Shea T."/>
            <person name="Sykes S."/>
            <person name="Wortman J."/>
            <person name="Nusbaum C."/>
            <person name="Birren B."/>
        </authorList>
    </citation>
    <scope>NUCLEOTIDE SEQUENCE [LARGE SCALE GENOMIC DNA]</scope>
    <source>
        <strain evidence="2">NJM9701</strain>
    </source>
</reference>
<feature type="region of interest" description="Disordered" evidence="1">
    <location>
        <begin position="1"/>
        <end position="36"/>
    </location>
</feature>
<evidence type="ECO:0000256" key="1">
    <source>
        <dbReference type="SAM" id="MobiDB-lite"/>
    </source>
</evidence>